<evidence type="ECO:0000256" key="2">
    <source>
        <dbReference type="ARBA" id="ARBA00004496"/>
    </source>
</evidence>
<dbReference type="GO" id="GO:0030968">
    <property type="term" value="P:endoplasmic reticulum unfolded protein response"/>
    <property type="evidence" value="ECO:0007669"/>
    <property type="project" value="TreeGrafter"/>
</dbReference>
<dbReference type="STRING" id="177199.A0A420XZT4"/>
<dbReference type="Gene3D" id="3.10.20.90">
    <property type="entry name" value="Phosphatidylinositol 3-kinase Catalytic Subunit, Chain A, domain 1"/>
    <property type="match status" value="1"/>
</dbReference>
<feature type="compositionally biased region" description="Polar residues" evidence="12">
    <location>
        <begin position="85"/>
        <end position="97"/>
    </location>
</feature>
<evidence type="ECO:0000256" key="5">
    <source>
        <dbReference type="ARBA" id="ARBA00022723"/>
    </source>
</evidence>
<comment type="function">
    <text evidence="11">Hydrolase that can remove conjugated ubiquitin from proteins and may therefore play an important regulatory role at the level of protein turnover by preventing degradation.</text>
</comment>
<keyword evidence="8 11" id="KW-0378">Hydrolase</keyword>
<dbReference type="Pfam" id="PF21403">
    <property type="entry name" value="OTU1_UBXL"/>
    <property type="match status" value="1"/>
</dbReference>
<evidence type="ECO:0000256" key="4">
    <source>
        <dbReference type="ARBA" id="ARBA00022670"/>
    </source>
</evidence>
<keyword evidence="10" id="KW-0862">Zinc</keyword>
<evidence type="ECO:0000256" key="12">
    <source>
        <dbReference type="SAM" id="MobiDB-lite"/>
    </source>
</evidence>
<dbReference type="PANTHER" id="PTHR13312">
    <property type="entry name" value="HIV-INDUCED PROTEIN-7-LIKE PROTEASE"/>
    <property type="match status" value="1"/>
</dbReference>
<dbReference type="GO" id="GO:0004843">
    <property type="term" value="F:cysteine-type deubiquitinase activity"/>
    <property type="evidence" value="ECO:0007669"/>
    <property type="project" value="UniProtKB-UniRule"/>
</dbReference>
<dbReference type="PANTHER" id="PTHR13312:SF0">
    <property type="entry name" value="UBIQUITIN THIOESTERASE OTU1"/>
    <property type="match status" value="1"/>
</dbReference>
<reference evidence="14 15" key="1">
    <citation type="submission" date="2018-08" db="EMBL/GenBank/DDBJ databases">
        <title>Draft genome of the lignicolous fungus Coniochaeta pulveracea.</title>
        <authorList>
            <person name="Borstlap C.J."/>
            <person name="De Witt R.N."/>
            <person name="Botha A."/>
            <person name="Volschenk H."/>
        </authorList>
    </citation>
    <scope>NUCLEOTIDE SEQUENCE [LARGE SCALE GENOMIC DNA]</scope>
    <source>
        <strain evidence="14 15">CAB683</strain>
    </source>
</reference>
<dbReference type="CDD" id="cd22745">
    <property type="entry name" value="OTU_OTU1"/>
    <property type="match status" value="1"/>
</dbReference>
<comment type="catalytic activity">
    <reaction evidence="1 11">
        <text>Thiol-dependent hydrolysis of ester, thioester, amide, peptide and isopeptide bonds formed by the C-terminal Gly of ubiquitin (a 76-residue protein attached to proteins as an intracellular targeting signal).</text>
        <dbReference type="EC" id="3.4.19.12"/>
    </reaction>
</comment>
<protein>
    <recommendedName>
        <fullName evidence="11">Ubiquitin thioesterase OTU</fullName>
        <ecNumber evidence="11">3.4.19.12</ecNumber>
    </recommendedName>
</protein>
<dbReference type="Pfam" id="PF02338">
    <property type="entry name" value="OTU"/>
    <property type="match status" value="1"/>
</dbReference>
<keyword evidence="5" id="KW-0479">Metal-binding</keyword>
<dbReference type="FunFam" id="3.90.70.80:FF:000016">
    <property type="entry name" value="Putative ubiquitin thioesterase otu1"/>
    <property type="match status" value="1"/>
</dbReference>
<accession>A0A420XZT4</accession>
<evidence type="ECO:0000259" key="13">
    <source>
        <dbReference type="PROSITE" id="PS50802"/>
    </source>
</evidence>
<keyword evidence="4 14" id="KW-0645">Protease</keyword>
<keyword evidence="3 11" id="KW-0963">Cytoplasm</keyword>
<evidence type="ECO:0000256" key="8">
    <source>
        <dbReference type="ARBA" id="ARBA00022801"/>
    </source>
</evidence>
<dbReference type="GO" id="GO:0005634">
    <property type="term" value="C:nucleus"/>
    <property type="evidence" value="ECO:0007669"/>
    <property type="project" value="TreeGrafter"/>
</dbReference>
<dbReference type="Gene3D" id="3.90.70.80">
    <property type="match status" value="1"/>
</dbReference>
<evidence type="ECO:0000256" key="11">
    <source>
        <dbReference type="RuleBase" id="RU367104"/>
    </source>
</evidence>
<keyword evidence="9 11" id="KW-0788">Thiol protease</keyword>
<dbReference type="InterPro" id="IPR003323">
    <property type="entry name" value="OTU_dom"/>
</dbReference>
<feature type="region of interest" description="Disordered" evidence="12">
    <location>
        <begin position="85"/>
        <end position="110"/>
    </location>
</feature>
<proteinExistence type="predicted"/>
<dbReference type="InterPro" id="IPR057766">
    <property type="entry name" value="Znf-C2H2_OTU1-like_C"/>
</dbReference>
<dbReference type="InterPro" id="IPR048857">
    <property type="entry name" value="OTU1_Ubl"/>
</dbReference>
<feature type="domain" description="OTU" evidence="13">
    <location>
        <begin position="126"/>
        <end position="245"/>
    </location>
</feature>
<keyword evidence="6" id="KW-0863">Zinc-finger</keyword>
<evidence type="ECO:0000256" key="9">
    <source>
        <dbReference type="ARBA" id="ARBA00022807"/>
    </source>
</evidence>
<dbReference type="PROSITE" id="PS50802">
    <property type="entry name" value="OTU"/>
    <property type="match status" value="1"/>
</dbReference>
<gene>
    <name evidence="14" type="primary">OTU1</name>
    <name evidence="14" type="ORF">DL546_001980</name>
</gene>
<evidence type="ECO:0000256" key="1">
    <source>
        <dbReference type="ARBA" id="ARBA00000707"/>
    </source>
</evidence>
<evidence type="ECO:0000256" key="10">
    <source>
        <dbReference type="ARBA" id="ARBA00022833"/>
    </source>
</evidence>
<keyword evidence="7 11" id="KW-0833">Ubl conjugation pathway</keyword>
<evidence type="ECO:0000256" key="3">
    <source>
        <dbReference type="ARBA" id="ARBA00022490"/>
    </source>
</evidence>
<dbReference type="Pfam" id="PF24560">
    <property type="entry name" value="zf-C2H2_OTU1_C"/>
    <property type="match status" value="1"/>
</dbReference>
<evidence type="ECO:0000313" key="15">
    <source>
        <dbReference type="Proteomes" id="UP000275385"/>
    </source>
</evidence>
<evidence type="ECO:0000256" key="6">
    <source>
        <dbReference type="ARBA" id="ARBA00022771"/>
    </source>
</evidence>
<dbReference type="AlphaFoldDB" id="A0A420XZT4"/>
<keyword evidence="15" id="KW-1185">Reference proteome</keyword>
<name>A0A420XZT4_9PEZI</name>
<dbReference type="Proteomes" id="UP000275385">
    <property type="component" value="Unassembled WGS sequence"/>
</dbReference>
<dbReference type="InterPro" id="IPR038765">
    <property type="entry name" value="Papain-like_cys_pep_sf"/>
</dbReference>
<dbReference type="EC" id="3.4.19.12" evidence="11"/>
<comment type="subcellular location">
    <subcellularLocation>
        <location evidence="2 11">Cytoplasm</location>
    </subcellularLocation>
</comment>
<dbReference type="GO" id="GO:0008270">
    <property type="term" value="F:zinc ion binding"/>
    <property type="evidence" value="ECO:0007669"/>
    <property type="project" value="UniProtKB-KW"/>
</dbReference>
<evidence type="ECO:0000256" key="7">
    <source>
        <dbReference type="ARBA" id="ARBA00022786"/>
    </source>
</evidence>
<evidence type="ECO:0000313" key="14">
    <source>
        <dbReference type="EMBL" id="RKU41192.1"/>
    </source>
</evidence>
<comment type="caution">
    <text evidence="14">The sequence shown here is derived from an EMBL/GenBank/DDBJ whole genome shotgun (WGS) entry which is preliminary data.</text>
</comment>
<sequence>MSIAIRLRAPNGQHRLDVDPSTTLKDLANIIREKAKVDKFMLKYGYPLQELDMSDSALTSSVQDLKLRGETVVVVPIDAPSTAVAQANAQGAQTSADVQPPPKPFKAKPMEPDETVVEWPQRGGFIVLRVMPDDNSCMFTSVGGALNIQDPSIRLRREVGEYILAHPETYTKAILGDEPSRYVQRMKRMDTWGGAIELSILSDIYQIQICSVDVKTSRIDRFGENMDTRCIVVYSGIHYDRIAFAMDLGYPPDFDTTQWPADDDEVLQKASELAQKLREQHYFTDTTDFIITCQVCGWVGEGTKGAATHIKETGHAEFVETKIS</sequence>
<dbReference type="EMBL" id="QVQW01000080">
    <property type="protein sequence ID" value="RKU41192.1"/>
    <property type="molecule type" value="Genomic_DNA"/>
</dbReference>
<dbReference type="GO" id="GO:0005829">
    <property type="term" value="C:cytosol"/>
    <property type="evidence" value="ECO:0007669"/>
    <property type="project" value="TreeGrafter"/>
</dbReference>
<organism evidence="14 15">
    <name type="scientific">Coniochaeta pulveracea</name>
    <dbReference type="NCBI Taxonomy" id="177199"/>
    <lineage>
        <taxon>Eukaryota</taxon>
        <taxon>Fungi</taxon>
        <taxon>Dikarya</taxon>
        <taxon>Ascomycota</taxon>
        <taxon>Pezizomycotina</taxon>
        <taxon>Sordariomycetes</taxon>
        <taxon>Sordariomycetidae</taxon>
        <taxon>Coniochaetales</taxon>
        <taxon>Coniochaetaceae</taxon>
        <taxon>Coniochaeta</taxon>
    </lineage>
</organism>
<dbReference type="SUPFAM" id="SSF54001">
    <property type="entry name" value="Cysteine proteinases"/>
    <property type="match status" value="1"/>
</dbReference>
<dbReference type="OrthoDB" id="65596at2759"/>
<dbReference type="GO" id="GO:0016579">
    <property type="term" value="P:protein deubiquitination"/>
    <property type="evidence" value="ECO:0007669"/>
    <property type="project" value="TreeGrafter"/>
</dbReference>
<dbReference type="GO" id="GO:0036503">
    <property type="term" value="P:ERAD pathway"/>
    <property type="evidence" value="ECO:0007669"/>
    <property type="project" value="TreeGrafter"/>
</dbReference>